<dbReference type="PANTHER" id="PTHR10870:SF0">
    <property type="entry name" value="CELL CYCLE CHECKPOINT PROTEIN RAD1"/>
    <property type="match status" value="1"/>
</dbReference>
<keyword evidence="6" id="KW-1185">Reference proteome</keyword>
<dbReference type="GeneID" id="115624185"/>
<protein>
    <submittedName>
        <fullName evidence="7">Cell cycle checkpoint protein RAD1</fullName>
    </submittedName>
</protein>
<dbReference type="GO" id="GO:0006281">
    <property type="term" value="P:DNA repair"/>
    <property type="evidence" value="ECO:0007669"/>
    <property type="project" value="UniProtKB-KW"/>
</dbReference>
<dbReference type="GO" id="GO:0030896">
    <property type="term" value="C:checkpoint clamp complex"/>
    <property type="evidence" value="ECO:0007669"/>
    <property type="project" value="TreeGrafter"/>
</dbReference>
<gene>
    <name evidence="7" type="primary">LOC115624185</name>
</gene>
<dbReference type="PANTHER" id="PTHR10870">
    <property type="entry name" value="CELL CYCLE CHECKPOINT PROTEIN RAD1"/>
    <property type="match status" value="1"/>
</dbReference>
<keyword evidence="5" id="KW-0539">Nucleus</keyword>
<organism evidence="6 7">
    <name type="scientific">Drosophila lebanonensis</name>
    <name type="common">Fruit fly</name>
    <name type="synonym">Scaptodrosophila lebanonensis</name>
    <dbReference type="NCBI Taxonomy" id="7225"/>
    <lineage>
        <taxon>Eukaryota</taxon>
        <taxon>Metazoa</taxon>
        <taxon>Ecdysozoa</taxon>
        <taxon>Arthropoda</taxon>
        <taxon>Hexapoda</taxon>
        <taxon>Insecta</taxon>
        <taxon>Pterygota</taxon>
        <taxon>Neoptera</taxon>
        <taxon>Endopterygota</taxon>
        <taxon>Diptera</taxon>
        <taxon>Brachycera</taxon>
        <taxon>Muscomorpha</taxon>
        <taxon>Ephydroidea</taxon>
        <taxon>Drosophilidae</taxon>
        <taxon>Scaptodrosophila</taxon>
    </lineage>
</organism>
<comment type="similarity">
    <text evidence="2">Belongs to the rad1 family.</text>
</comment>
<dbReference type="InterPro" id="IPR046938">
    <property type="entry name" value="DNA_clamp_sf"/>
</dbReference>
<dbReference type="Proteomes" id="UP000504634">
    <property type="component" value="Unplaced"/>
</dbReference>
<dbReference type="AlphaFoldDB" id="A0A6J2TCW9"/>
<dbReference type="Pfam" id="PF02144">
    <property type="entry name" value="Rad1"/>
    <property type="match status" value="1"/>
</dbReference>
<dbReference type="PRINTS" id="PR01245">
    <property type="entry name" value="RAD1REC1"/>
</dbReference>
<dbReference type="InterPro" id="IPR003021">
    <property type="entry name" value="Rad1_Rec1_Rad17"/>
</dbReference>
<reference evidence="7" key="1">
    <citation type="submission" date="2025-08" db="UniProtKB">
        <authorList>
            <consortium name="RefSeq"/>
        </authorList>
    </citation>
    <scope>IDENTIFICATION</scope>
    <source>
        <strain evidence="7">11010-0011.00</strain>
        <tissue evidence="7">Whole body</tissue>
    </source>
</reference>
<proteinExistence type="inferred from homology"/>
<dbReference type="InterPro" id="IPR003011">
    <property type="entry name" value="Cell_cycle_checkpoint_Rad1"/>
</dbReference>
<dbReference type="CDD" id="cd00577">
    <property type="entry name" value="PCNA"/>
    <property type="match status" value="1"/>
</dbReference>
<dbReference type="SUPFAM" id="SSF55979">
    <property type="entry name" value="DNA clamp"/>
    <property type="match status" value="1"/>
</dbReference>
<evidence type="ECO:0000256" key="4">
    <source>
        <dbReference type="ARBA" id="ARBA00023204"/>
    </source>
</evidence>
<keyword evidence="4" id="KW-0234">DNA repair</keyword>
<keyword evidence="3" id="KW-0227">DNA damage</keyword>
<dbReference type="GO" id="GO:0000077">
    <property type="term" value="P:DNA damage checkpoint signaling"/>
    <property type="evidence" value="ECO:0007669"/>
    <property type="project" value="InterPro"/>
</dbReference>
<accession>A0A6J2TCW9</accession>
<dbReference type="CTD" id="5810"/>
<sequence>MYHSKKLHEKGIIRNRKMLTQSQYGDYKFVGHLDHIKTFHACIKSLCFGENGTVTFSEEGLRITVEQGKSIQATLFMDPKFFAEYHVKDLTSFGLKLNVFAECLSLFGVMDCSVKMLYKGDGAPLIVLLEPHNDDDVSTECAIKTLHVDEPIEYELDENSASLNVIFMRGPDLFNIFNELDKAAEELEFTLSPQRPHFKIATVGVVQAESTVEVAKSSDMILLFNCRDTTVARYKSQQLRLMNKALQAATKVAIKTDASGLLEMHFMMQSGDAEEIYVQFFLTPLLDI</sequence>
<evidence type="ECO:0000313" key="6">
    <source>
        <dbReference type="Proteomes" id="UP000504634"/>
    </source>
</evidence>
<evidence type="ECO:0000256" key="5">
    <source>
        <dbReference type="ARBA" id="ARBA00023242"/>
    </source>
</evidence>
<dbReference type="RefSeq" id="XP_030374641.1">
    <property type="nucleotide sequence ID" value="XM_030518781.1"/>
</dbReference>
<dbReference type="OrthoDB" id="337581at2759"/>
<comment type="subcellular location">
    <subcellularLocation>
        <location evidence="1">Nucleus</location>
    </subcellularLocation>
</comment>
<evidence type="ECO:0000313" key="7">
    <source>
        <dbReference type="RefSeq" id="XP_030374641.1"/>
    </source>
</evidence>
<evidence type="ECO:0000256" key="2">
    <source>
        <dbReference type="ARBA" id="ARBA00010991"/>
    </source>
</evidence>
<name>A0A6J2TCW9_DROLE</name>
<evidence type="ECO:0000256" key="1">
    <source>
        <dbReference type="ARBA" id="ARBA00004123"/>
    </source>
</evidence>
<evidence type="ECO:0000256" key="3">
    <source>
        <dbReference type="ARBA" id="ARBA00022763"/>
    </source>
</evidence>
<dbReference type="Gene3D" id="3.70.10.10">
    <property type="match status" value="1"/>
</dbReference>
<dbReference type="PRINTS" id="PR01246">
    <property type="entry name" value="RAD1REPAIR"/>
</dbReference>